<organism evidence="1 2">
    <name type="scientific">Paenibacillus filicis</name>
    <dbReference type="NCBI Taxonomy" id="669464"/>
    <lineage>
        <taxon>Bacteria</taxon>
        <taxon>Bacillati</taxon>
        <taxon>Bacillota</taxon>
        <taxon>Bacilli</taxon>
        <taxon>Bacillales</taxon>
        <taxon>Paenibacillaceae</taxon>
        <taxon>Paenibacillus</taxon>
    </lineage>
</organism>
<gene>
    <name evidence="1" type="ORF">WMW72_12115</name>
</gene>
<evidence type="ECO:0000313" key="2">
    <source>
        <dbReference type="Proteomes" id="UP001469365"/>
    </source>
</evidence>
<dbReference type="EMBL" id="JBBPCC010000006">
    <property type="protein sequence ID" value="MEK8128652.1"/>
    <property type="molecule type" value="Genomic_DNA"/>
</dbReference>
<dbReference type="RefSeq" id="WP_341415728.1">
    <property type="nucleotide sequence ID" value="NZ_JBBPCC010000006.1"/>
</dbReference>
<accession>A0ABU9DKD0</accession>
<keyword evidence="2" id="KW-1185">Reference proteome</keyword>
<proteinExistence type="predicted"/>
<dbReference type="Proteomes" id="UP001469365">
    <property type="component" value="Unassembled WGS sequence"/>
</dbReference>
<name>A0ABU9DKD0_9BACL</name>
<protein>
    <submittedName>
        <fullName evidence="1">Uncharacterized protein</fullName>
    </submittedName>
</protein>
<evidence type="ECO:0000313" key="1">
    <source>
        <dbReference type="EMBL" id="MEK8128652.1"/>
    </source>
</evidence>
<sequence>MFKYAQIDNLGRAISVSYLSSEVDAPSLILLGDVEDVQLGDIYADGVWTRPAPSTPEQPEQPGTPTLADVMAELQATRADNLAIMAALADLFESRLGGDV</sequence>
<reference evidence="1 2" key="1">
    <citation type="submission" date="2024-04" db="EMBL/GenBank/DDBJ databases">
        <title>draft genome sequnece of Paenibacillus filicis.</title>
        <authorList>
            <person name="Kim D.-U."/>
        </authorList>
    </citation>
    <scope>NUCLEOTIDE SEQUENCE [LARGE SCALE GENOMIC DNA]</scope>
    <source>
        <strain evidence="1 2">KACC14197</strain>
    </source>
</reference>
<comment type="caution">
    <text evidence="1">The sequence shown here is derived from an EMBL/GenBank/DDBJ whole genome shotgun (WGS) entry which is preliminary data.</text>
</comment>